<keyword evidence="7" id="KW-1185">Reference proteome</keyword>
<keyword evidence="4 5" id="KW-0472">Membrane</keyword>
<dbReference type="HAMAP" id="MF_01361">
    <property type="entry name" value="UPF0391"/>
    <property type="match status" value="1"/>
</dbReference>
<dbReference type="RefSeq" id="WP_035887489.1">
    <property type="nucleotide sequence ID" value="NZ_JNCF01000007.1"/>
</dbReference>
<dbReference type="EMBL" id="JNCF01000007">
    <property type="protein sequence ID" value="KGP63936.1"/>
    <property type="molecule type" value="Genomic_DNA"/>
</dbReference>
<feature type="transmembrane region" description="Helical" evidence="5">
    <location>
        <begin position="33"/>
        <end position="54"/>
    </location>
</feature>
<evidence type="ECO:0000256" key="4">
    <source>
        <dbReference type="ARBA" id="ARBA00023136"/>
    </source>
</evidence>
<accession>A0A0A2SW50</accession>
<protein>
    <recommendedName>
        <fullName evidence="5">UPF0391 membrane protein EP47_08490</fullName>
    </recommendedName>
</protein>
<evidence type="ECO:0000256" key="2">
    <source>
        <dbReference type="ARBA" id="ARBA00022692"/>
    </source>
</evidence>
<sequence length="66" mass="7254">MLIGAFICLVIAIIAGIHWYKGPQSTSTLIAKIIFYVFLVLFFVLLYAALFSTLPPPPKDDTLLPG</sequence>
<dbReference type="AlphaFoldDB" id="A0A0A2SW50"/>
<evidence type="ECO:0000256" key="1">
    <source>
        <dbReference type="ARBA" id="ARBA00022475"/>
    </source>
</evidence>
<evidence type="ECO:0000256" key="5">
    <source>
        <dbReference type="HAMAP-Rule" id="MF_01361"/>
    </source>
</evidence>
<keyword evidence="2 5" id="KW-0812">Transmembrane</keyword>
<evidence type="ECO:0000313" key="7">
    <source>
        <dbReference type="Proteomes" id="UP000054422"/>
    </source>
</evidence>
<keyword evidence="3 5" id="KW-1133">Transmembrane helix</keyword>
<organism evidence="6 7">
    <name type="scientific">Legionella norrlandica</name>
    <dbReference type="NCBI Taxonomy" id="1498499"/>
    <lineage>
        <taxon>Bacteria</taxon>
        <taxon>Pseudomonadati</taxon>
        <taxon>Pseudomonadota</taxon>
        <taxon>Gammaproteobacteria</taxon>
        <taxon>Legionellales</taxon>
        <taxon>Legionellaceae</taxon>
        <taxon>Legionella</taxon>
    </lineage>
</organism>
<dbReference type="Pfam" id="PF07043">
    <property type="entry name" value="DUF1328"/>
    <property type="match status" value="1"/>
</dbReference>
<reference evidence="6 7" key="1">
    <citation type="submission" date="2014-05" db="EMBL/GenBank/DDBJ databases">
        <authorList>
            <person name="Rizzardi K."/>
            <person name="Winiecka-Krusnell J."/>
            <person name="Ramliden M."/>
            <person name="Alm E."/>
            <person name="Andersson S."/>
            <person name="Byfors S."/>
        </authorList>
    </citation>
    <scope>NUCLEOTIDE SEQUENCE [LARGE SCALE GENOMIC DNA]</scope>
    <source>
        <strain evidence="6 7">LEGN</strain>
    </source>
</reference>
<dbReference type="Proteomes" id="UP000054422">
    <property type="component" value="Unassembled WGS sequence"/>
</dbReference>
<comment type="similarity">
    <text evidence="5">Belongs to the UPF0391 family.</text>
</comment>
<evidence type="ECO:0000313" key="6">
    <source>
        <dbReference type="EMBL" id="KGP63936.1"/>
    </source>
</evidence>
<evidence type="ECO:0000256" key="3">
    <source>
        <dbReference type="ARBA" id="ARBA00022989"/>
    </source>
</evidence>
<dbReference type="OrthoDB" id="5653240at2"/>
<keyword evidence="1 5" id="KW-1003">Cell membrane</keyword>
<dbReference type="GO" id="GO:0005886">
    <property type="term" value="C:plasma membrane"/>
    <property type="evidence" value="ECO:0007669"/>
    <property type="project" value="UniProtKB-SubCell"/>
</dbReference>
<name>A0A0A2SW50_9GAMM</name>
<gene>
    <name evidence="6" type="ORF">EP47_08490</name>
</gene>
<proteinExistence type="inferred from homology"/>
<dbReference type="InterPro" id="IPR009760">
    <property type="entry name" value="DUF1328"/>
</dbReference>
<comment type="caution">
    <text evidence="6">The sequence shown here is derived from an EMBL/GenBank/DDBJ whole genome shotgun (WGS) entry which is preliminary data.</text>
</comment>
<comment type="subcellular location">
    <subcellularLocation>
        <location evidence="5">Cell membrane</location>
        <topology evidence="5">Single-pass membrane protein</topology>
    </subcellularLocation>
</comment>